<evidence type="ECO:0000313" key="1">
    <source>
        <dbReference type="EMBL" id="CAF1046524.1"/>
    </source>
</evidence>
<organism evidence="1 2">
    <name type="scientific">Brachionus calyciflorus</name>
    <dbReference type="NCBI Taxonomy" id="104777"/>
    <lineage>
        <taxon>Eukaryota</taxon>
        <taxon>Metazoa</taxon>
        <taxon>Spiralia</taxon>
        <taxon>Gnathifera</taxon>
        <taxon>Rotifera</taxon>
        <taxon>Eurotatoria</taxon>
        <taxon>Monogononta</taxon>
        <taxon>Pseudotrocha</taxon>
        <taxon>Ploima</taxon>
        <taxon>Brachionidae</taxon>
        <taxon>Brachionus</taxon>
    </lineage>
</organism>
<evidence type="ECO:0000313" key="2">
    <source>
        <dbReference type="Proteomes" id="UP000663879"/>
    </source>
</evidence>
<dbReference type="AlphaFoldDB" id="A0A814K4D5"/>
<gene>
    <name evidence="1" type="ORF">OXX778_LOCUS18612</name>
</gene>
<accession>A0A814K4D5</accession>
<dbReference type="EMBL" id="CAJNOC010005238">
    <property type="protein sequence ID" value="CAF1046524.1"/>
    <property type="molecule type" value="Genomic_DNA"/>
</dbReference>
<keyword evidence="2" id="KW-1185">Reference proteome</keyword>
<reference evidence="1" key="1">
    <citation type="submission" date="2021-02" db="EMBL/GenBank/DDBJ databases">
        <authorList>
            <person name="Nowell W R."/>
        </authorList>
    </citation>
    <scope>NUCLEOTIDE SEQUENCE</scope>
    <source>
        <strain evidence="1">Ploen Becks lab</strain>
    </source>
</reference>
<dbReference type="Proteomes" id="UP000663879">
    <property type="component" value="Unassembled WGS sequence"/>
</dbReference>
<sequence length="73" mass="8390">MNQIIESDESSSTPIITRLVNDANDTDEDAVNIGETLPKKWRRGNLQYEQYKAYENLQECLKDIKEGLVENTT</sequence>
<protein>
    <submittedName>
        <fullName evidence="1">Uncharacterized protein</fullName>
    </submittedName>
</protein>
<name>A0A814K4D5_9BILA</name>
<proteinExistence type="predicted"/>
<comment type="caution">
    <text evidence="1">The sequence shown here is derived from an EMBL/GenBank/DDBJ whole genome shotgun (WGS) entry which is preliminary data.</text>
</comment>